<evidence type="ECO:0000256" key="2">
    <source>
        <dbReference type="ARBA" id="ARBA00023125"/>
    </source>
</evidence>
<feature type="domain" description="HTH gntR-type" evidence="4">
    <location>
        <begin position="10"/>
        <end position="77"/>
    </location>
</feature>
<dbReference type="SUPFAM" id="SSF46785">
    <property type="entry name" value="Winged helix' DNA-binding domain"/>
    <property type="match status" value="1"/>
</dbReference>
<protein>
    <submittedName>
        <fullName evidence="5">GntR family transcriptional regulator</fullName>
    </submittedName>
</protein>
<dbReference type="PROSITE" id="PS50949">
    <property type="entry name" value="HTH_GNTR"/>
    <property type="match status" value="1"/>
</dbReference>
<dbReference type="InterPro" id="IPR008920">
    <property type="entry name" value="TF_FadR/GntR_C"/>
</dbReference>
<dbReference type="GO" id="GO:0003677">
    <property type="term" value="F:DNA binding"/>
    <property type="evidence" value="ECO:0007669"/>
    <property type="project" value="UniProtKB-KW"/>
</dbReference>
<keyword evidence="1" id="KW-0805">Transcription regulation</keyword>
<proteinExistence type="predicted"/>
<dbReference type="Gene3D" id="1.20.120.530">
    <property type="entry name" value="GntR ligand-binding domain-like"/>
    <property type="match status" value="1"/>
</dbReference>
<organism evidence="5 6">
    <name type="scientific">Solicola gregarius</name>
    <dbReference type="NCBI Taxonomy" id="2908642"/>
    <lineage>
        <taxon>Bacteria</taxon>
        <taxon>Bacillati</taxon>
        <taxon>Actinomycetota</taxon>
        <taxon>Actinomycetes</taxon>
        <taxon>Propionibacteriales</taxon>
        <taxon>Nocardioidaceae</taxon>
        <taxon>Solicola</taxon>
    </lineage>
</organism>
<dbReference type="InterPro" id="IPR036390">
    <property type="entry name" value="WH_DNA-bd_sf"/>
</dbReference>
<dbReference type="InterPro" id="IPR011711">
    <property type="entry name" value="GntR_C"/>
</dbReference>
<dbReference type="AlphaFoldDB" id="A0AA46TGB7"/>
<dbReference type="Pfam" id="PF07729">
    <property type="entry name" value="FCD"/>
    <property type="match status" value="1"/>
</dbReference>
<reference evidence="5" key="1">
    <citation type="submission" date="2022-01" db="EMBL/GenBank/DDBJ databases">
        <title>Nocardioidaceae gen. sp. A5X3R13.</title>
        <authorList>
            <person name="Lopez Marin M.A."/>
            <person name="Uhlik O."/>
        </authorList>
    </citation>
    <scope>NUCLEOTIDE SEQUENCE</scope>
    <source>
        <strain evidence="5">A5X3R13</strain>
    </source>
</reference>
<evidence type="ECO:0000313" key="5">
    <source>
        <dbReference type="EMBL" id="UYM04668.1"/>
    </source>
</evidence>
<dbReference type="KEGG" id="sgrg:L0C25_19350"/>
<dbReference type="Pfam" id="PF00392">
    <property type="entry name" value="GntR"/>
    <property type="match status" value="1"/>
</dbReference>
<sequence length="222" mass="23957">MTQIGTDSEVGLAERAYVSLRDAILAHELRPGTRLSVPVVAERLGISRSPAREAIARIAHEGLASVTPNRGAIVADLAEDDLVEIYQLREVLEGLACRLAAPLLTDADADRLDSLVTQHASAVEANDVERHYEVDSAFHSAIRDVAANSRLSSSLDLLQGQVRLGMYRTHRSPGGMQQALSEHRLILASLRLGDAEVAEAAGRAHIARLLRDLRTVPEPVAT</sequence>
<dbReference type="RefSeq" id="WP_271633426.1">
    <property type="nucleotide sequence ID" value="NZ_CP094970.1"/>
</dbReference>
<evidence type="ECO:0000259" key="4">
    <source>
        <dbReference type="PROSITE" id="PS50949"/>
    </source>
</evidence>
<evidence type="ECO:0000256" key="1">
    <source>
        <dbReference type="ARBA" id="ARBA00023015"/>
    </source>
</evidence>
<dbReference type="SMART" id="SM00895">
    <property type="entry name" value="FCD"/>
    <property type="match status" value="1"/>
</dbReference>
<dbReference type="Gene3D" id="1.10.10.10">
    <property type="entry name" value="Winged helix-like DNA-binding domain superfamily/Winged helix DNA-binding domain"/>
    <property type="match status" value="1"/>
</dbReference>
<dbReference type="InterPro" id="IPR036388">
    <property type="entry name" value="WH-like_DNA-bd_sf"/>
</dbReference>
<dbReference type="PANTHER" id="PTHR43537:SF24">
    <property type="entry name" value="GLUCONATE OPERON TRANSCRIPTIONAL REPRESSOR"/>
    <property type="match status" value="1"/>
</dbReference>
<gene>
    <name evidence="5" type="ORF">L0C25_19350</name>
</gene>
<evidence type="ECO:0000313" key="6">
    <source>
        <dbReference type="Proteomes" id="UP001164390"/>
    </source>
</evidence>
<name>A0AA46TGB7_9ACTN</name>
<dbReference type="Proteomes" id="UP001164390">
    <property type="component" value="Chromosome"/>
</dbReference>
<dbReference type="PANTHER" id="PTHR43537">
    <property type="entry name" value="TRANSCRIPTIONAL REGULATOR, GNTR FAMILY"/>
    <property type="match status" value="1"/>
</dbReference>
<dbReference type="EMBL" id="CP094970">
    <property type="protein sequence ID" value="UYM04668.1"/>
    <property type="molecule type" value="Genomic_DNA"/>
</dbReference>
<dbReference type="SUPFAM" id="SSF48008">
    <property type="entry name" value="GntR ligand-binding domain-like"/>
    <property type="match status" value="1"/>
</dbReference>
<dbReference type="CDD" id="cd07377">
    <property type="entry name" value="WHTH_GntR"/>
    <property type="match status" value="1"/>
</dbReference>
<keyword evidence="2" id="KW-0238">DNA-binding</keyword>
<dbReference type="SMART" id="SM00345">
    <property type="entry name" value="HTH_GNTR"/>
    <property type="match status" value="1"/>
</dbReference>
<dbReference type="GO" id="GO:0003700">
    <property type="term" value="F:DNA-binding transcription factor activity"/>
    <property type="evidence" value="ECO:0007669"/>
    <property type="project" value="InterPro"/>
</dbReference>
<accession>A0AA46TGB7</accession>
<keyword evidence="3" id="KW-0804">Transcription</keyword>
<evidence type="ECO:0000256" key="3">
    <source>
        <dbReference type="ARBA" id="ARBA00023163"/>
    </source>
</evidence>
<keyword evidence="6" id="KW-1185">Reference proteome</keyword>
<dbReference type="InterPro" id="IPR000524">
    <property type="entry name" value="Tscrpt_reg_HTH_GntR"/>
</dbReference>